<keyword evidence="1" id="KW-1133">Transmembrane helix</keyword>
<sequence>MSARMAVSVLVMLLLCGVTVVLARRFRDVPPARVLVNLLFPFSQICIVAFLLFYSLKYDLPDWMFAIVAVVGALCGPADLALFKALREAEERDASRERVRLLEEQVRSQEAYLDRLFADMGEARRVREAIAVELEAVDELLGKREAEGVSQGLMRVVGIMDATRKSFCSHRVVDALVSMKVDVCKDAGIETEVDVRLSDDVPFSSVELCAVFSNLFDNAIDACQKVPEERRFITLRARLDAGHLVVRMENGCVASTGGKKRPLRQRAGLAEHGWGLDILETMARRYEGSFQAQQRDGVFSTTVILRAGAVEGDGCKTQR</sequence>
<dbReference type="InterPro" id="IPR036890">
    <property type="entry name" value="HATPase_C_sf"/>
</dbReference>
<keyword evidence="1" id="KW-0812">Transmembrane</keyword>
<protein>
    <submittedName>
        <fullName evidence="3">ATP-binding protein</fullName>
    </submittedName>
</protein>
<dbReference type="SUPFAM" id="SSF55874">
    <property type="entry name" value="ATPase domain of HSP90 chaperone/DNA topoisomerase II/histidine kinase"/>
    <property type="match status" value="1"/>
</dbReference>
<feature type="domain" description="Sensor histidine kinase NatK-like C-terminal" evidence="2">
    <location>
        <begin position="206"/>
        <end position="305"/>
    </location>
</feature>
<proteinExistence type="predicted"/>
<keyword evidence="4" id="KW-1185">Reference proteome</keyword>
<dbReference type="AlphaFoldDB" id="A0A2K2U454"/>
<dbReference type="Pfam" id="PF14501">
    <property type="entry name" value="HATPase_c_5"/>
    <property type="match status" value="1"/>
</dbReference>
<organism evidence="3 4">
    <name type="scientific">Rubneribacter badeniensis</name>
    <dbReference type="NCBI Taxonomy" id="2070688"/>
    <lineage>
        <taxon>Bacteria</taxon>
        <taxon>Bacillati</taxon>
        <taxon>Actinomycetota</taxon>
        <taxon>Coriobacteriia</taxon>
        <taxon>Eggerthellales</taxon>
        <taxon>Eggerthellaceae</taxon>
        <taxon>Rubneribacter</taxon>
    </lineage>
</organism>
<dbReference type="InterPro" id="IPR032834">
    <property type="entry name" value="NatK-like_C"/>
</dbReference>
<gene>
    <name evidence="3" type="ORF">C2L80_09130</name>
</gene>
<evidence type="ECO:0000313" key="4">
    <source>
        <dbReference type="Proteomes" id="UP000236488"/>
    </source>
</evidence>
<feature type="transmembrane region" description="Helical" evidence="1">
    <location>
        <begin position="39"/>
        <end position="56"/>
    </location>
</feature>
<dbReference type="Gene3D" id="3.30.565.10">
    <property type="entry name" value="Histidine kinase-like ATPase, C-terminal domain"/>
    <property type="match status" value="1"/>
</dbReference>
<feature type="transmembrane region" description="Helical" evidence="1">
    <location>
        <begin position="63"/>
        <end position="83"/>
    </location>
</feature>
<accession>A0A2K2U454</accession>
<keyword evidence="3" id="KW-0547">Nucleotide-binding</keyword>
<dbReference type="CDD" id="cd16935">
    <property type="entry name" value="HATPase_AgrC-ComD-like"/>
    <property type="match status" value="1"/>
</dbReference>
<evidence type="ECO:0000259" key="2">
    <source>
        <dbReference type="Pfam" id="PF14501"/>
    </source>
</evidence>
<dbReference type="GO" id="GO:0005524">
    <property type="term" value="F:ATP binding"/>
    <property type="evidence" value="ECO:0007669"/>
    <property type="project" value="UniProtKB-KW"/>
</dbReference>
<evidence type="ECO:0000256" key="1">
    <source>
        <dbReference type="SAM" id="Phobius"/>
    </source>
</evidence>
<keyword evidence="1" id="KW-0472">Membrane</keyword>
<dbReference type="EMBL" id="PPEL01000056">
    <property type="protein sequence ID" value="PNV64970.1"/>
    <property type="molecule type" value="Genomic_DNA"/>
</dbReference>
<keyword evidence="3" id="KW-0067">ATP-binding</keyword>
<dbReference type="Proteomes" id="UP000236488">
    <property type="component" value="Unassembled WGS sequence"/>
</dbReference>
<dbReference type="RefSeq" id="WP_087195472.1">
    <property type="nucleotide sequence ID" value="NZ_PPEL01000056.1"/>
</dbReference>
<name>A0A2K2U454_9ACTN</name>
<reference evidence="3 4" key="1">
    <citation type="journal article" date="2018" name="Int. J. Syst. Evol. Microbiol.">
        <title>Rubneribacter badeniensis gen. nov., sp. nov. and Enteroscipio rubneri gen. nov., sp. nov., new members of the Eggerthellaceae isolated from human faeces.</title>
        <authorList>
            <person name="Danylec N."/>
            <person name="Gobl A."/>
            <person name="Stoll D.A."/>
            <person name="Hetzer B."/>
            <person name="Kulling S.E."/>
            <person name="Huch M."/>
        </authorList>
    </citation>
    <scope>NUCLEOTIDE SEQUENCE [LARGE SCALE GENOMIC DNA]</scope>
    <source>
        <strain evidence="3 4">ResAG-85</strain>
    </source>
</reference>
<comment type="caution">
    <text evidence="3">The sequence shown here is derived from an EMBL/GenBank/DDBJ whole genome shotgun (WGS) entry which is preliminary data.</text>
</comment>
<evidence type="ECO:0000313" key="3">
    <source>
        <dbReference type="EMBL" id="PNV64970.1"/>
    </source>
</evidence>